<dbReference type="InterPro" id="IPR014756">
    <property type="entry name" value="Ig_E-set"/>
</dbReference>
<dbReference type="PANTHER" id="PTHR19372:SF7">
    <property type="entry name" value="SULFITE OXIDASE, MITOCHONDRIAL"/>
    <property type="match status" value="1"/>
</dbReference>
<accession>A0A6J4LZN1</accession>
<feature type="transmembrane region" description="Helical" evidence="1">
    <location>
        <begin position="75"/>
        <end position="95"/>
    </location>
</feature>
<dbReference type="InterPro" id="IPR000572">
    <property type="entry name" value="OxRdtase_Mopterin-bd_dom"/>
</dbReference>
<dbReference type="Gene3D" id="3.90.420.10">
    <property type="entry name" value="Oxidoreductase, molybdopterin-binding domain"/>
    <property type="match status" value="1"/>
</dbReference>
<organism evidence="3">
    <name type="scientific">uncultured Nocardioidaceae bacterium</name>
    <dbReference type="NCBI Taxonomy" id="253824"/>
    <lineage>
        <taxon>Bacteria</taxon>
        <taxon>Bacillati</taxon>
        <taxon>Actinomycetota</taxon>
        <taxon>Actinomycetes</taxon>
        <taxon>Propionibacteriales</taxon>
        <taxon>Nocardioidaceae</taxon>
        <taxon>environmental samples</taxon>
    </lineage>
</organism>
<feature type="domain" description="Oxidoreductase molybdopterin-binding" evidence="2">
    <location>
        <begin position="245"/>
        <end position="396"/>
    </location>
</feature>
<dbReference type="PANTHER" id="PTHR19372">
    <property type="entry name" value="SULFITE REDUCTASE"/>
    <property type="match status" value="1"/>
</dbReference>
<evidence type="ECO:0000313" key="3">
    <source>
        <dbReference type="EMBL" id="CAA9345018.1"/>
    </source>
</evidence>
<dbReference type="GO" id="GO:0020037">
    <property type="term" value="F:heme binding"/>
    <property type="evidence" value="ECO:0007669"/>
    <property type="project" value="TreeGrafter"/>
</dbReference>
<feature type="transmembrane region" description="Helical" evidence="1">
    <location>
        <begin position="12"/>
        <end position="34"/>
    </location>
</feature>
<keyword evidence="1" id="KW-0472">Membrane</keyword>
<dbReference type="Pfam" id="PF00174">
    <property type="entry name" value="Oxidored_molyb"/>
    <property type="match status" value="1"/>
</dbReference>
<dbReference type="SUPFAM" id="SSF81296">
    <property type="entry name" value="E set domains"/>
    <property type="match status" value="1"/>
</dbReference>
<keyword evidence="1" id="KW-1133">Transmembrane helix</keyword>
<proteinExistence type="predicted"/>
<evidence type="ECO:0000259" key="2">
    <source>
        <dbReference type="Pfam" id="PF00174"/>
    </source>
</evidence>
<gene>
    <name evidence="3" type="ORF">AVDCRST_MAG72-1070</name>
</gene>
<feature type="transmembrane region" description="Helical" evidence="1">
    <location>
        <begin position="172"/>
        <end position="194"/>
    </location>
</feature>
<keyword evidence="1" id="KW-0812">Transmembrane</keyword>
<dbReference type="InterPro" id="IPR036374">
    <property type="entry name" value="OxRdtase_Mopterin-bd_sf"/>
</dbReference>
<dbReference type="GO" id="GO:0043546">
    <property type="term" value="F:molybdopterin cofactor binding"/>
    <property type="evidence" value="ECO:0007669"/>
    <property type="project" value="TreeGrafter"/>
</dbReference>
<name>A0A6J4LZN1_9ACTN</name>
<dbReference type="Gene3D" id="2.60.40.650">
    <property type="match status" value="1"/>
</dbReference>
<feature type="transmembrane region" description="Helical" evidence="1">
    <location>
        <begin position="102"/>
        <end position="122"/>
    </location>
</feature>
<dbReference type="AlphaFoldDB" id="A0A6J4LZN1"/>
<dbReference type="GO" id="GO:0006790">
    <property type="term" value="P:sulfur compound metabolic process"/>
    <property type="evidence" value="ECO:0007669"/>
    <property type="project" value="TreeGrafter"/>
</dbReference>
<feature type="transmembrane region" description="Helical" evidence="1">
    <location>
        <begin position="128"/>
        <end position="146"/>
    </location>
</feature>
<sequence>MREHRSVRSSAGRLPHALAGVVAGVAGIAVSHALTMLLNVRATPLVAVAEAIIEVTPGALAEGLIQLVGQYDKPLLIAGVTLGLLGLSALAGVLGSRSLAPANLVFLAMGAVAAVAVATRPGFLTYDLLPVVAGTATWFVVLGYLVSSSARRQPDRAAAGSSAPADSGRRGFLIQVGVVAATAAVIGVGGHLLGRTRRGVEASRRLLRLPVSRGSVPPGAELEVSGIKPWRSPNQEFYRIDTALVVPAIELDDWRLRIHGMVENEMELTYRDLLDRQMTEAWITLCCVSNEVGGDLIGNAYWSGVRIADILAEAGVSPDADAVLQTSDDGWNCGTPLAALTDDRNSLLAIAMNGEALPVEHGFPVRMVVPGLYGYVSATKWLVDIEVTRFDRFTAYWTSRGWAAMGPIKTQSRIDVPRSGADVSAGTRRVGGSAWAQHTGIDKVEYRLDGNDWQPATLGRVPGADTWVQWSGSVEVPPGSHTLAVRATDRTGYTQTPVQTEVVPDGATGWHTVEFNAG</sequence>
<dbReference type="GO" id="GO:0008482">
    <property type="term" value="F:sulfite oxidase activity"/>
    <property type="evidence" value="ECO:0007669"/>
    <property type="project" value="TreeGrafter"/>
</dbReference>
<evidence type="ECO:0000256" key="1">
    <source>
        <dbReference type="SAM" id="Phobius"/>
    </source>
</evidence>
<protein>
    <submittedName>
        <fullName evidence="3">Probable sulfite oxidase</fullName>
    </submittedName>
</protein>
<dbReference type="SUPFAM" id="SSF56524">
    <property type="entry name" value="Oxidoreductase molybdopterin-binding domain"/>
    <property type="match status" value="1"/>
</dbReference>
<reference evidence="3" key="1">
    <citation type="submission" date="2020-02" db="EMBL/GenBank/DDBJ databases">
        <authorList>
            <person name="Meier V. D."/>
        </authorList>
    </citation>
    <scope>NUCLEOTIDE SEQUENCE</scope>
    <source>
        <strain evidence="3">AVDCRST_MAG72</strain>
    </source>
</reference>
<dbReference type="EMBL" id="CADCUJ010000048">
    <property type="protein sequence ID" value="CAA9345018.1"/>
    <property type="molecule type" value="Genomic_DNA"/>
</dbReference>